<dbReference type="SUPFAM" id="SSF55729">
    <property type="entry name" value="Acyl-CoA N-acyltransferases (Nat)"/>
    <property type="match status" value="2"/>
</dbReference>
<keyword evidence="3" id="KW-0133">Cell shape</keyword>
<keyword evidence="2" id="KW-0808">Transferase</keyword>
<dbReference type="InterPro" id="IPR016181">
    <property type="entry name" value="Acyl_CoA_acyltransferase"/>
</dbReference>
<dbReference type="PANTHER" id="PTHR36174:SF1">
    <property type="entry name" value="LIPID II:GLYCINE GLYCYLTRANSFERASE"/>
    <property type="match status" value="1"/>
</dbReference>
<accession>A0A0G0YDM4</accession>
<dbReference type="PROSITE" id="PS51191">
    <property type="entry name" value="FEMABX"/>
    <property type="match status" value="1"/>
</dbReference>
<evidence type="ECO:0000256" key="3">
    <source>
        <dbReference type="ARBA" id="ARBA00022960"/>
    </source>
</evidence>
<dbReference type="Pfam" id="PF02388">
    <property type="entry name" value="FemAB"/>
    <property type="match status" value="2"/>
</dbReference>
<dbReference type="GO" id="GO:0008360">
    <property type="term" value="P:regulation of cell shape"/>
    <property type="evidence" value="ECO:0007669"/>
    <property type="project" value="UniProtKB-KW"/>
</dbReference>
<dbReference type="GO" id="GO:0009252">
    <property type="term" value="P:peptidoglycan biosynthetic process"/>
    <property type="evidence" value="ECO:0007669"/>
    <property type="project" value="UniProtKB-KW"/>
</dbReference>
<dbReference type="GO" id="GO:0016755">
    <property type="term" value="F:aminoacyltransferase activity"/>
    <property type="evidence" value="ECO:0007669"/>
    <property type="project" value="InterPro"/>
</dbReference>
<evidence type="ECO:0000313" key="7">
    <source>
        <dbReference type="EMBL" id="KKR98417.1"/>
    </source>
</evidence>
<dbReference type="AlphaFoldDB" id="A0A0G0YDM4"/>
<protein>
    <submittedName>
        <fullName evidence="7">Methicillin resistance protein</fullName>
    </submittedName>
</protein>
<name>A0A0G0YDM4_9BACT</name>
<sequence length="315" mass="36569">MDRKEWNRLVENHAPRFGGFLHSWQWGEFQRSIGRVVERIYREDEKGITLGQAIKIPLPLGQHYWYVPKGPIGSASIDHRIEVLRQELDESMFLRLEPVEDAGLLQVPDMQPSTTTVLDLTVGKEALFESFKPKTRYNIRLAERKGVVPKIVNIKRFEDFERLLDQTTARDQFSAHPHAYYKTMLETLHGDGANAFLAVGFYKGRVICANIMIDFAGVRTYLHGASSNLHRNVMAPHLLHWYLIQDAIVRGMHTFDFWGIAPVGSSQKHPWQGITRYKMGYNGKIIEHPGTFDLQMKHMWYGFYRTVRGIRRFKV</sequence>
<comment type="caution">
    <text evidence="7">The sequence shown here is derived from an EMBL/GenBank/DDBJ whole genome shotgun (WGS) entry which is preliminary data.</text>
</comment>
<evidence type="ECO:0000256" key="6">
    <source>
        <dbReference type="ARBA" id="ARBA00023316"/>
    </source>
</evidence>
<evidence type="ECO:0000313" key="8">
    <source>
        <dbReference type="Proteomes" id="UP000033930"/>
    </source>
</evidence>
<evidence type="ECO:0000256" key="4">
    <source>
        <dbReference type="ARBA" id="ARBA00022984"/>
    </source>
</evidence>
<reference evidence="7 8" key="1">
    <citation type="journal article" date="2015" name="Nature">
        <title>rRNA introns, odd ribosomes, and small enigmatic genomes across a large radiation of phyla.</title>
        <authorList>
            <person name="Brown C.T."/>
            <person name="Hug L.A."/>
            <person name="Thomas B.C."/>
            <person name="Sharon I."/>
            <person name="Castelle C.J."/>
            <person name="Singh A."/>
            <person name="Wilkins M.J."/>
            <person name="Williams K.H."/>
            <person name="Banfield J.F."/>
        </authorList>
    </citation>
    <scope>NUCLEOTIDE SEQUENCE [LARGE SCALE GENOMIC DNA]</scope>
</reference>
<dbReference type="PATRIC" id="fig|1618983.3.peg.751"/>
<dbReference type="Proteomes" id="UP000033930">
    <property type="component" value="Unassembled WGS sequence"/>
</dbReference>
<evidence type="ECO:0000256" key="5">
    <source>
        <dbReference type="ARBA" id="ARBA00023315"/>
    </source>
</evidence>
<evidence type="ECO:0000256" key="2">
    <source>
        <dbReference type="ARBA" id="ARBA00022679"/>
    </source>
</evidence>
<keyword evidence="4" id="KW-0573">Peptidoglycan synthesis</keyword>
<evidence type="ECO:0000256" key="1">
    <source>
        <dbReference type="ARBA" id="ARBA00009943"/>
    </source>
</evidence>
<comment type="similarity">
    <text evidence="1">Belongs to the FemABX family.</text>
</comment>
<gene>
    <name evidence="7" type="ORF">UU50_C0018G0022</name>
</gene>
<dbReference type="GO" id="GO:0071555">
    <property type="term" value="P:cell wall organization"/>
    <property type="evidence" value="ECO:0007669"/>
    <property type="project" value="UniProtKB-KW"/>
</dbReference>
<dbReference type="InterPro" id="IPR003447">
    <property type="entry name" value="FEMABX"/>
</dbReference>
<keyword evidence="6" id="KW-0961">Cell wall biogenesis/degradation</keyword>
<proteinExistence type="inferred from homology"/>
<dbReference type="Gene3D" id="3.40.630.30">
    <property type="match status" value="2"/>
</dbReference>
<dbReference type="EMBL" id="LCAW01000018">
    <property type="protein sequence ID" value="KKR98417.1"/>
    <property type="molecule type" value="Genomic_DNA"/>
</dbReference>
<organism evidence="7 8">
    <name type="scientific">Candidatus Uhrbacteria bacterium GW2011_GWC1_41_20</name>
    <dbReference type="NCBI Taxonomy" id="1618983"/>
    <lineage>
        <taxon>Bacteria</taxon>
        <taxon>Candidatus Uhriibacteriota</taxon>
    </lineage>
</organism>
<keyword evidence="5" id="KW-0012">Acyltransferase</keyword>
<dbReference type="PANTHER" id="PTHR36174">
    <property type="entry name" value="LIPID II:GLYCINE GLYCYLTRANSFERASE"/>
    <property type="match status" value="1"/>
</dbReference>
<dbReference type="InterPro" id="IPR050644">
    <property type="entry name" value="PG_Glycine_Bridge_Synth"/>
</dbReference>